<dbReference type="RefSeq" id="WP_127829359.1">
    <property type="nucleotide sequence ID" value="NZ_RZYA01000008.1"/>
</dbReference>
<dbReference type="OrthoDB" id="580767at2"/>
<evidence type="ECO:0000313" key="3">
    <source>
        <dbReference type="Proteomes" id="UP000283128"/>
    </source>
</evidence>
<feature type="compositionally biased region" description="Low complexity" evidence="1">
    <location>
        <begin position="553"/>
        <end position="565"/>
    </location>
</feature>
<protein>
    <recommendedName>
        <fullName evidence="4">Peptidase S74 domain-containing protein</fullName>
    </recommendedName>
</protein>
<accession>A0A3S3UFI3</accession>
<organism evidence="2 3">
    <name type="scientific">Streptomyces antnestii</name>
    <dbReference type="NCBI Taxonomy" id="2494256"/>
    <lineage>
        <taxon>Bacteria</taxon>
        <taxon>Bacillati</taxon>
        <taxon>Actinomycetota</taxon>
        <taxon>Actinomycetes</taxon>
        <taxon>Kitasatosporales</taxon>
        <taxon>Streptomycetaceae</taxon>
        <taxon>Streptomyces</taxon>
    </lineage>
</organism>
<gene>
    <name evidence="2" type="ORF">EOT10_18595</name>
</gene>
<dbReference type="Gene3D" id="1.25.40.10">
    <property type="entry name" value="Tetratricopeptide repeat domain"/>
    <property type="match status" value="2"/>
</dbReference>
<feature type="region of interest" description="Disordered" evidence="1">
    <location>
        <begin position="695"/>
        <end position="715"/>
    </location>
</feature>
<comment type="caution">
    <text evidence="2">The sequence shown here is derived from an EMBL/GenBank/DDBJ whole genome shotgun (WGS) entry which is preliminary data.</text>
</comment>
<evidence type="ECO:0008006" key="4">
    <source>
        <dbReference type="Google" id="ProtNLM"/>
    </source>
</evidence>
<proteinExistence type="predicted"/>
<keyword evidence="3" id="KW-1185">Reference proteome</keyword>
<reference evidence="2 3" key="1">
    <citation type="submission" date="2019-01" db="EMBL/GenBank/DDBJ databases">
        <title>Genome sequences of Streptomyces and Rhizobium isolates collected from root and soil.</title>
        <authorList>
            <person name="Chhettri S."/>
            <person name="Sevigny J.L."/>
            <person name="Sen A."/>
            <person name="Ennis N."/>
            <person name="Tisa L."/>
        </authorList>
    </citation>
    <scope>NUCLEOTIDE SEQUENCE [LARGE SCALE GENOMIC DNA]</scope>
    <source>
        <strain evidence="2 3">San01</strain>
    </source>
</reference>
<dbReference type="AlphaFoldDB" id="A0A3S3UFI3"/>
<dbReference type="Proteomes" id="UP000283128">
    <property type="component" value="Unassembled WGS sequence"/>
</dbReference>
<dbReference type="Pfam" id="PF13374">
    <property type="entry name" value="TPR_10"/>
    <property type="match status" value="1"/>
</dbReference>
<dbReference type="PANTHER" id="PTHR46082:SF11">
    <property type="entry name" value="AAA+ ATPASE DOMAIN-CONTAINING PROTEIN-RELATED"/>
    <property type="match status" value="1"/>
</dbReference>
<dbReference type="EMBL" id="RZYA01000008">
    <property type="protein sequence ID" value="RVU23075.1"/>
    <property type="molecule type" value="Genomic_DNA"/>
</dbReference>
<evidence type="ECO:0000313" key="2">
    <source>
        <dbReference type="EMBL" id="RVU23075.1"/>
    </source>
</evidence>
<name>A0A3S3UFI3_9ACTN</name>
<feature type="region of interest" description="Disordered" evidence="1">
    <location>
        <begin position="538"/>
        <end position="607"/>
    </location>
</feature>
<sequence>METWRQFRSALVGLMRDGGVTPGQMVKAAAVPPRAPAGRDVPSFPAIRRSTLYGYLKENDERVGNGDWQVIDNLLRCIAFVAEANGRRLTIDYGSWQSAWQRLVDQKAARRPSIPAGCWIGSWDGQADAVLAQSSAQEFTDWPPGQSRLDLLSQAVARLGSAYEPQLAKEAAQRLVDGATAELGEASAKTLAARHALAFWTGHSGSVRDALSLTSSLRADCRAHLGDDHVLSRLAALREALWTGYTGRWHEANRLYVEAARTEANRADRDPGTWLLARWGMARSGGRKGNWTHAYVELGELLPSVTEHFGPDHPASLDAGHAYAWSAGRAGRSQEASALLAGLADQADSVLGPAHPASLRLRISLAHWTRVAGEVDRSLPMAAAINRQCEMLLGRDHHLTIHAAEVEALCLLESDQDTALTALSDVAARTELSFGVTHPQTLQAASNHAAARAVIEGPEPVLPVFKDLAQRMSQALGDEHPDTLRIRMNVVVATLDTKGARAAQRLCEQTVASLRRVLGDDHPETLAGRELLATIATWTRPASTPKKQRPEPSSWSDSGYSSSSDPGGGSASDRALKCRITPVSWPSGPETTLHVPIPPGDDPNPTLTQPDGFAILQAIASMPVSRWSYRGEEHVQHLGPMAQDWHAAFGLGPDDRSIHLVDVNGVSMVAVQALYRMVQGLQSEVSELRARFNHAAPAETDRDLPADSPPGAPHP</sequence>
<dbReference type="InterPro" id="IPR053137">
    <property type="entry name" value="NLR-like"/>
</dbReference>
<dbReference type="PANTHER" id="PTHR46082">
    <property type="entry name" value="ATP/GTP-BINDING PROTEIN-RELATED"/>
    <property type="match status" value="1"/>
</dbReference>
<dbReference type="InterPro" id="IPR011990">
    <property type="entry name" value="TPR-like_helical_dom_sf"/>
</dbReference>
<evidence type="ECO:0000256" key="1">
    <source>
        <dbReference type="SAM" id="MobiDB-lite"/>
    </source>
</evidence>